<reference evidence="1 2" key="1">
    <citation type="journal article" date="2021" name="Nat. Plants">
        <title>The Taxus genome provides insights into paclitaxel biosynthesis.</title>
        <authorList>
            <person name="Xiong X."/>
            <person name="Gou J."/>
            <person name="Liao Q."/>
            <person name="Li Y."/>
            <person name="Zhou Q."/>
            <person name="Bi G."/>
            <person name="Li C."/>
            <person name="Du R."/>
            <person name="Wang X."/>
            <person name="Sun T."/>
            <person name="Guo L."/>
            <person name="Liang H."/>
            <person name="Lu P."/>
            <person name="Wu Y."/>
            <person name="Zhang Z."/>
            <person name="Ro D.K."/>
            <person name="Shang Y."/>
            <person name="Huang S."/>
            <person name="Yan J."/>
        </authorList>
    </citation>
    <scope>NUCLEOTIDE SEQUENCE [LARGE SCALE GENOMIC DNA]</scope>
    <source>
        <strain evidence="1">Ta-2019</strain>
    </source>
</reference>
<gene>
    <name evidence="1" type="ORF">KI387_009995</name>
</gene>
<protein>
    <submittedName>
        <fullName evidence="1">Uncharacterized protein</fullName>
    </submittedName>
</protein>
<keyword evidence="2" id="KW-1185">Reference proteome</keyword>
<dbReference type="OMA" id="AVFRYKY"/>
<accession>A0AA38FKD0</accession>
<dbReference type="EMBL" id="JAHRHJ020000008">
    <property type="protein sequence ID" value="KAH9305591.1"/>
    <property type="molecule type" value="Genomic_DNA"/>
</dbReference>
<organism evidence="1 2">
    <name type="scientific">Taxus chinensis</name>
    <name type="common">Chinese yew</name>
    <name type="synonym">Taxus wallichiana var. chinensis</name>
    <dbReference type="NCBI Taxonomy" id="29808"/>
    <lineage>
        <taxon>Eukaryota</taxon>
        <taxon>Viridiplantae</taxon>
        <taxon>Streptophyta</taxon>
        <taxon>Embryophyta</taxon>
        <taxon>Tracheophyta</taxon>
        <taxon>Spermatophyta</taxon>
        <taxon>Pinopsida</taxon>
        <taxon>Pinidae</taxon>
        <taxon>Conifers II</taxon>
        <taxon>Cupressales</taxon>
        <taxon>Taxaceae</taxon>
        <taxon>Taxus</taxon>
    </lineage>
</organism>
<dbReference type="PANTHER" id="PTHR34365:SF2">
    <property type="entry name" value="ENOLASE (DUF1399)"/>
    <property type="match status" value="1"/>
</dbReference>
<dbReference type="Proteomes" id="UP000824469">
    <property type="component" value="Unassembled WGS sequence"/>
</dbReference>
<comment type="caution">
    <text evidence="1">The sequence shown here is derived from an EMBL/GenBank/DDBJ whole genome shotgun (WGS) entry which is preliminary data.</text>
</comment>
<evidence type="ECO:0000313" key="1">
    <source>
        <dbReference type="EMBL" id="KAH9305591.1"/>
    </source>
</evidence>
<name>A0AA38FKD0_TAXCH</name>
<feature type="non-terminal residue" evidence="1">
    <location>
        <position position="1"/>
    </location>
</feature>
<sequence>YKQIWMPLAAEMGQSQALLPPLDVQWVWHCHCLNPDAYQKFCVEQYSKIIDRPLLLDAKSEAEAMSRCKRIWSERFPSEAFDLRVKHRPGVVYPVTSSESKLDKGSFDLAAAIFKQCSLNEQVFQPFMWETQFLVAAKERYKCFLHLVNKHGETFACVPNLDILLMWTTHQTYPVAYAKDVEWLNGVYGGAAIERGPNVVSEEDLHETARLWDNTFGKPYEKAGATFDSIPSKSLSIPKPIYWEYQDIDVNGKHRTLEPRYIMEVSILIKGIASEDGREDFRNLCLRLGALDSYGRLRSEKSLAKLMFRYQLAKTMDFAM</sequence>
<evidence type="ECO:0000313" key="2">
    <source>
        <dbReference type="Proteomes" id="UP000824469"/>
    </source>
</evidence>
<dbReference type="Pfam" id="PF07173">
    <property type="entry name" value="GRDP-like"/>
    <property type="match status" value="1"/>
</dbReference>
<proteinExistence type="predicted"/>
<dbReference type="PANTHER" id="PTHR34365">
    <property type="entry name" value="ENOLASE (DUF1399)"/>
    <property type="match status" value="1"/>
</dbReference>
<dbReference type="InterPro" id="IPR009836">
    <property type="entry name" value="GRDP-like"/>
</dbReference>
<dbReference type="AlphaFoldDB" id="A0AA38FKD0"/>